<dbReference type="InterPro" id="IPR017969">
    <property type="entry name" value="Heavy-metal-associated_CS"/>
</dbReference>
<reference evidence="3" key="1">
    <citation type="submission" date="2023-06" db="EMBL/GenBank/DDBJ databases">
        <authorList>
            <person name="Jiang Y."/>
            <person name="Liu Q."/>
        </authorList>
    </citation>
    <scope>NUCLEOTIDE SEQUENCE</scope>
    <source>
        <strain evidence="3">CGMCC 1.12089</strain>
    </source>
</reference>
<proteinExistence type="predicted"/>
<gene>
    <name evidence="3" type="ORF">QTH91_04615</name>
</gene>
<dbReference type="PROSITE" id="PS50846">
    <property type="entry name" value="HMA_2"/>
    <property type="match status" value="1"/>
</dbReference>
<dbReference type="InterPro" id="IPR006121">
    <property type="entry name" value="HMA_dom"/>
</dbReference>
<protein>
    <submittedName>
        <fullName evidence="3">Heavy-metal-associated domain-containing protein</fullName>
    </submittedName>
</protein>
<organism evidence="3 4">
    <name type="scientific">Variovorax dokdonensis</name>
    <dbReference type="NCBI Taxonomy" id="344883"/>
    <lineage>
        <taxon>Bacteria</taxon>
        <taxon>Pseudomonadati</taxon>
        <taxon>Pseudomonadota</taxon>
        <taxon>Betaproteobacteria</taxon>
        <taxon>Burkholderiales</taxon>
        <taxon>Comamonadaceae</taxon>
        <taxon>Variovorax</taxon>
    </lineage>
</organism>
<dbReference type="RefSeq" id="WP_286658841.1">
    <property type="nucleotide sequence ID" value="NZ_JASZYV010000001.1"/>
</dbReference>
<name>A0ABT7N768_9BURK</name>
<evidence type="ECO:0000259" key="2">
    <source>
        <dbReference type="PROSITE" id="PS50846"/>
    </source>
</evidence>
<dbReference type="Proteomes" id="UP001174908">
    <property type="component" value="Unassembled WGS sequence"/>
</dbReference>
<dbReference type="CDD" id="cd00371">
    <property type="entry name" value="HMA"/>
    <property type="match status" value="1"/>
</dbReference>
<keyword evidence="1" id="KW-0479">Metal-binding</keyword>
<accession>A0ABT7N768</accession>
<dbReference type="EMBL" id="JASZYV010000001">
    <property type="protein sequence ID" value="MDM0043757.1"/>
    <property type="molecule type" value="Genomic_DNA"/>
</dbReference>
<sequence>MPSLRIDDMTCGHCASVIKNAVLGIDASAKIEVVLTERLVHVESTRADVHAISKAISGAGYSAVPVAVSEPIPSEAPGASRGCCGCGATASNG</sequence>
<dbReference type="PROSITE" id="PS01047">
    <property type="entry name" value="HMA_1"/>
    <property type="match status" value="1"/>
</dbReference>
<dbReference type="SUPFAM" id="SSF55008">
    <property type="entry name" value="HMA, heavy metal-associated domain"/>
    <property type="match status" value="1"/>
</dbReference>
<evidence type="ECO:0000313" key="4">
    <source>
        <dbReference type="Proteomes" id="UP001174908"/>
    </source>
</evidence>
<comment type="caution">
    <text evidence="3">The sequence shown here is derived from an EMBL/GenBank/DDBJ whole genome shotgun (WGS) entry which is preliminary data.</text>
</comment>
<dbReference type="Gene3D" id="3.30.70.100">
    <property type="match status" value="1"/>
</dbReference>
<feature type="domain" description="HMA" evidence="2">
    <location>
        <begin position="1"/>
        <end position="64"/>
    </location>
</feature>
<evidence type="ECO:0000313" key="3">
    <source>
        <dbReference type="EMBL" id="MDM0043757.1"/>
    </source>
</evidence>
<keyword evidence="4" id="KW-1185">Reference proteome</keyword>
<dbReference type="InterPro" id="IPR036163">
    <property type="entry name" value="HMA_dom_sf"/>
</dbReference>
<dbReference type="Pfam" id="PF00403">
    <property type="entry name" value="HMA"/>
    <property type="match status" value="1"/>
</dbReference>
<evidence type="ECO:0000256" key="1">
    <source>
        <dbReference type="ARBA" id="ARBA00022723"/>
    </source>
</evidence>